<organism evidence="3 4">
    <name type="scientific">Pseudonocardia hydrocarbonoxydans</name>
    <dbReference type="NCBI Taxonomy" id="76726"/>
    <lineage>
        <taxon>Bacteria</taxon>
        <taxon>Bacillati</taxon>
        <taxon>Actinomycetota</taxon>
        <taxon>Actinomycetes</taxon>
        <taxon>Pseudonocardiales</taxon>
        <taxon>Pseudonocardiaceae</taxon>
        <taxon>Pseudonocardia</taxon>
    </lineage>
</organism>
<keyword evidence="2" id="KW-1133">Transmembrane helix</keyword>
<dbReference type="InterPro" id="IPR045684">
    <property type="entry name" value="DUF6191"/>
</dbReference>
<dbReference type="Proteomes" id="UP000320338">
    <property type="component" value="Unassembled WGS sequence"/>
</dbReference>
<evidence type="ECO:0000313" key="3">
    <source>
        <dbReference type="EMBL" id="GEC18428.1"/>
    </source>
</evidence>
<feature type="region of interest" description="Disordered" evidence="1">
    <location>
        <begin position="66"/>
        <end position="89"/>
    </location>
</feature>
<dbReference type="OrthoDB" id="3692692at2"/>
<protein>
    <submittedName>
        <fullName evidence="3">Uncharacterized protein</fullName>
    </submittedName>
</protein>
<name>A0A4Y3WIS6_9PSEU</name>
<proteinExistence type="predicted"/>
<comment type="caution">
    <text evidence="3">The sequence shown here is derived from an EMBL/GenBank/DDBJ whole genome shotgun (WGS) entry which is preliminary data.</text>
</comment>
<gene>
    <name evidence="3" type="ORF">PHY01_07110</name>
</gene>
<dbReference type="Pfam" id="PF19690">
    <property type="entry name" value="DUF6191"/>
    <property type="match status" value="1"/>
</dbReference>
<evidence type="ECO:0000256" key="1">
    <source>
        <dbReference type="SAM" id="MobiDB-lite"/>
    </source>
</evidence>
<sequence>MGPGALFALTLPGLVCLLVLLVALERLGLWARGRSLLPWRGRGAGPHRLSGTGFEEIDAFFTGAKRREQEERHSRSLLPAGQDDGAPPRTVVDLDAGVVTLLVPPGQPPS</sequence>
<evidence type="ECO:0000256" key="2">
    <source>
        <dbReference type="SAM" id="Phobius"/>
    </source>
</evidence>
<keyword evidence="2" id="KW-0812">Transmembrane</keyword>
<keyword evidence="4" id="KW-1185">Reference proteome</keyword>
<dbReference type="EMBL" id="BJNG01000005">
    <property type="protein sequence ID" value="GEC18428.1"/>
    <property type="molecule type" value="Genomic_DNA"/>
</dbReference>
<reference evidence="3 4" key="1">
    <citation type="submission" date="2019-06" db="EMBL/GenBank/DDBJ databases">
        <title>Whole genome shotgun sequence of Pseudonocardia hydrocarbonoxydans NBRC 14498.</title>
        <authorList>
            <person name="Hosoyama A."/>
            <person name="Uohara A."/>
            <person name="Ohji S."/>
            <person name="Ichikawa N."/>
        </authorList>
    </citation>
    <scope>NUCLEOTIDE SEQUENCE [LARGE SCALE GENOMIC DNA]</scope>
    <source>
        <strain evidence="3 4">NBRC 14498</strain>
    </source>
</reference>
<evidence type="ECO:0000313" key="4">
    <source>
        <dbReference type="Proteomes" id="UP000320338"/>
    </source>
</evidence>
<feature type="transmembrane region" description="Helical" evidence="2">
    <location>
        <begin position="6"/>
        <end position="24"/>
    </location>
</feature>
<keyword evidence="2" id="KW-0472">Membrane</keyword>
<accession>A0A4Y3WIS6</accession>
<dbReference type="RefSeq" id="WP_141276981.1">
    <property type="nucleotide sequence ID" value="NZ_BAAARZ010000037.1"/>
</dbReference>
<dbReference type="AlphaFoldDB" id="A0A4Y3WIS6"/>